<evidence type="ECO:0000313" key="7">
    <source>
        <dbReference type="EMBL" id="OBZ82533.1"/>
    </source>
</evidence>
<evidence type="ECO:0000256" key="5">
    <source>
        <dbReference type="ARBA" id="ARBA00023136"/>
    </source>
</evidence>
<reference evidence="7 8" key="1">
    <citation type="submission" date="2016-03" db="EMBL/GenBank/DDBJ databases">
        <title>Choanephora cucurbitarum.</title>
        <authorList>
            <person name="Min B."/>
            <person name="Park H."/>
            <person name="Park J.-H."/>
            <person name="Shin H.-D."/>
            <person name="Choi I.-G."/>
        </authorList>
    </citation>
    <scope>NUCLEOTIDE SEQUENCE [LARGE SCALE GENOMIC DNA]</scope>
    <source>
        <strain evidence="7 8">KUS-F28377</strain>
    </source>
</reference>
<gene>
    <name evidence="7" type="primary">reep6</name>
    <name evidence="7" type="ORF">A0J61_09417</name>
</gene>
<dbReference type="PANTHER" id="PTHR12300:SF161">
    <property type="entry name" value="RECEPTOR EXPRESSION-ENHANCING PROTEIN"/>
    <property type="match status" value="1"/>
</dbReference>
<name>A0A1C7N0C6_9FUNG</name>
<dbReference type="GO" id="GO:0016020">
    <property type="term" value="C:membrane"/>
    <property type="evidence" value="ECO:0007669"/>
    <property type="project" value="UniProtKB-SubCell"/>
</dbReference>
<evidence type="ECO:0000256" key="2">
    <source>
        <dbReference type="ARBA" id="ARBA00008573"/>
    </source>
</evidence>
<dbReference type="Proteomes" id="UP000093000">
    <property type="component" value="Unassembled WGS sequence"/>
</dbReference>
<dbReference type="FunCoup" id="A0A1C7N0C6">
    <property type="interactions" value="110"/>
</dbReference>
<keyword evidence="5 6" id="KW-0472">Membrane</keyword>
<feature type="transmembrane region" description="Helical" evidence="6">
    <location>
        <begin position="51"/>
        <end position="67"/>
    </location>
</feature>
<keyword evidence="3 6" id="KW-0812">Transmembrane</keyword>
<evidence type="ECO:0000256" key="1">
    <source>
        <dbReference type="ARBA" id="ARBA00004141"/>
    </source>
</evidence>
<keyword evidence="4 6" id="KW-1133">Transmembrane helix</keyword>
<dbReference type="OrthoDB" id="10009287at2759"/>
<evidence type="ECO:0000313" key="8">
    <source>
        <dbReference type="Proteomes" id="UP000093000"/>
    </source>
</evidence>
<sequence>MTTKLDQTFHQADTLNNYLNRGNQYLQRLDKELSKIEYANQLERKIGIPKSYLVAGISLFFLAFVILDRGAKILTSAMAWIYPAYASFKTIESPSRENDTQWLTYWTVIAFFHMIEYFSDILLFWFPFYYTFKIIFILWLILPQFQGAQFVYSRVLRPFLLGAQPEIERRKTKFNNTFHAATGMTKTL</sequence>
<dbReference type="InParanoid" id="A0A1C7N0C6"/>
<evidence type="ECO:0000256" key="4">
    <source>
        <dbReference type="ARBA" id="ARBA00022989"/>
    </source>
</evidence>
<proteinExistence type="inferred from homology"/>
<protein>
    <recommendedName>
        <fullName evidence="6">Protein YOP1</fullName>
    </recommendedName>
</protein>
<dbReference type="EMBL" id="LUGH01000846">
    <property type="protein sequence ID" value="OBZ82533.1"/>
    <property type="molecule type" value="Genomic_DNA"/>
</dbReference>
<comment type="caution">
    <text evidence="7">The sequence shown here is derived from an EMBL/GenBank/DDBJ whole genome shotgun (WGS) entry which is preliminary data.</text>
</comment>
<accession>A0A1C7N0C6</accession>
<dbReference type="AlphaFoldDB" id="A0A1C7N0C6"/>
<dbReference type="PANTHER" id="PTHR12300">
    <property type="entry name" value="HVA22-LIKE PROTEINS"/>
    <property type="match status" value="1"/>
</dbReference>
<feature type="transmembrane region" description="Helical" evidence="6">
    <location>
        <begin position="132"/>
        <end position="152"/>
    </location>
</feature>
<evidence type="ECO:0000256" key="3">
    <source>
        <dbReference type="ARBA" id="ARBA00022692"/>
    </source>
</evidence>
<dbReference type="Pfam" id="PF03134">
    <property type="entry name" value="TB2_DP1_HVA22"/>
    <property type="match status" value="1"/>
</dbReference>
<comment type="subcellular location">
    <subcellularLocation>
        <location evidence="1 6">Membrane</location>
        <topology evidence="1 6">Multi-pass membrane protein</topology>
    </subcellularLocation>
</comment>
<keyword evidence="8" id="KW-1185">Reference proteome</keyword>
<dbReference type="STRING" id="101091.A0A1C7N0C6"/>
<keyword evidence="7" id="KW-0675">Receptor</keyword>
<organism evidence="7 8">
    <name type="scientific">Choanephora cucurbitarum</name>
    <dbReference type="NCBI Taxonomy" id="101091"/>
    <lineage>
        <taxon>Eukaryota</taxon>
        <taxon>Fungi</taxon>
        <taxon>Fungi incertae sedis</taxon>
        <taxon>Mucoromycota</taxon>
        <taxon>Mucoromycotina</taxon>
        <taxon>Mucoromycetes</taxon>
        <taxon>Mucorales</taxon>
        <taxon>Mucorineae</taxon>
        <taxon>Choanephoraceae</taxon>
        <taxon>Choanephoroideae</taxon>
        <taxon>Choanephora</taxon>
    </lineage>
</organism>
<evidence type="ECO:0000256" key="6">
    <source>
        <dbReference type="RuleBase" id="RU362006"/>
    </source>
</evidence>
<comment type="caution">
    <text evidence="6">Lacks conserved residue(s) required for the propagation of feature annotation.</text>
</comment>
<comment type="similarity">
    <text evidence="2 6">Belongs to the DP1 family.</text>
</comment>
<dbReference type="InterPro" id="IPR004345">
    <property type="entry name" value="TB2_DP1_HVA22"/>
</dbReference>